<feature type="non-terminal residue" evidence="3">
    <location>
        <position position="1"/>
    </location>
</feature>
<dbReference type="Gene3D" id="2.120.10.30">
    <property type="entry name" value="TolB, C-terminal domain"/>
    <property type="match status" value="1"/>
</dbReference>
<evidence type="ECO:0000313" key="3">
    <source>
        <dbReference type="EMBL" id="CAF4222914.1"/>
    </source>
</evidence>
<feature type="repeat" description="NHL" evidence="2">
    <location>
        <begin position="25"/>
        <end position="56"/>
    </location>
</feature>
<dbReference type="EMBL" id="CAJOAZ010010569">
    <property type="protein sequence ID" value="CAF4222914.1"/>
    <property type="molecule type" value="Genomic_DNA"/>
</dbReference>
<reference evidence="3" key="1">
    <citation type="submission" date="2021-02" db="EMBL/GenBank/DDBJ databases">
        <authorList>
            <person name="Nowell W R."/>
        </authorList>
    </citation>
    <scope>NUCLEOTIDE SEQUENCE</scope>
</reference>
<dbReference type="Pfam" id="PF01436">
    <property type="entry name" value="NHL"/>
    <property type="match status" value="1"/>
</dbReference>
<evidence type="ECO:0000256" key="1">
    <source>
        <dbReference type="ARBA" id="ARBA00022737"/>
    </source>
</evidence>
<evidence type="ECO:0000256" key="2">
    <source>
        <dbReference type="PROSITE-ProRule" id="PRU00504"/>
    </source>
</evidence>
<evidence type="ECO:0000313" key="4">
    <source>
        <dbReference type="Proteomes" id="UP000663844"/>
    </source>
</evidence>
<proteinExistence type="predicted"/>
<dbReference type="InterPro" id="IPR011042">
    <property type="entry name" value="6-blade_b-propeller_TolB-like"/>
</dbReference>
<name>A0A820D8F4_9BILA</name>
<dbReference type="PROSITE" id="PS51125">
    <property type="entry name" value="NHL"/>
    <property type="match status" value="1"/>
</dbReference>
<sequence>MRWCEEKEEGEIVVGGNGQGNQLNQLDRPMGLSFDGEGNLYVADYYNHRIEKFEIMLPALYAFTSNRKRKTYEEMIRIIINLAASRGKGLAVNTIVSDDEDAWLRVVANT</sequence>
<dbReference type="InterPro" id="IPR001258">
    <property type="entry name" value="NHL_repeat"/>
</dbReference>
<dbReference type="SUPFAM" id="SSF63829">
    <property type="entry name" value="Calcium-dependent phosphotriesterase"/>
    <property type="match status" value="1"/>
</dbReference>
<accession>A0A820D8F4</accession>
<comment type="caution">
    <text evidence="3">The sequence shown here is derived from an EMBL/GenBank/DDBJ whole genome shotgun (WGS) entry which is preliminary data.</text>
</comment>
<protein>
    <submittedName>
        <fullName evidence="3">Uncharacterized protein</fullName>
    </submittedName>
</protein>
<organism evidence="3 4">
    <name type="scientific">Adineta steineri</name>
    <dbReference type="NCBI Taxonomy" id="433720"/>
    <lineage>
        <taxon>Eukaryota</taxon>
        <taxon>Metazoa</taxon>
        <taxon>Spiralia</taxon>
        <taxon>Gnathifera</taxon>
        <taxon>Rotifera</taxon>
        <taxon>Eurotatoria</taxon>
        <taxon>Bdelloidea</taxon>
        <taxon>Adinetida</taxon>
        <taxon>Adinetidae</taxon>
        <taxon>Adineta</taxon>
    </lineage>
</organism>
<keyword evidence="1" id="KW-0677">Repeat</keyword>
<dbReference type="AlphaFoldDB" id="A0A820D8F4"/>
<gene>
    <name evidence="3" type="ORF">OXD698_LOCUS41974</name>
</gene>
<dbReference type="Proteomes" id="UP000663844">
    <property type="component" value="Unassembled WGS sequence"/>
</dbReference>